<accession>A0ACC3S5M5</accession>
<protein>
    <submittedName>
        <fullName evidence="1">Uncharacterized protein</fullName>
    </submittedName>
</protein>
<dbReference type="Proteomes" id="UP001320706">
    <property type="component" value="Unassembled WGS sequence"/>
</dbReference>
<gene>
    <name evidence="1" type="ORF">M8818_006841</name>
</gene>
<proteinExistence type="predicted"/>
<name>A0ACC3S5M5_9PEZI</name>
<dbReference type="EMBL" id="JAMKPW020000041">
    <property type="protein sequence ID" value="KAK8196674.1"/>
    <property type="molecule type" value="Genomic_DNA"/>
</dbReference>
<evidence type="ECO:0000313" key="1">
    <source>
        <dbReference type="EMBL" id="KAK8196674.1"/>
    </source>
</evidence>
<sequence length="191" mass="22309">MAARRHRQATFRPSHHMYEERGKVGVSATQWEMKVAGICYKDTVTVRVGGGDEFEEFTVDEIPLRHSSRFFEAAFSRDWKENEKKTLNLPDDRPVVFDIYLSHVYDYPSNMRQSRSRLNMMDALRAYVFGEKVMDQQFQDTIMENILTFADPKLKSRFENGKWLCKVIDILYKGLPVGHLGRRLVVDLPPT</sequence>
<reference evidence="1" key="1">
    <citation type="submission" date="2024-02" db="EMBL/GenBank/DDBJ databases">
        <title>Metagenome Assembled Genome of Zalaria obscura JY119.</title>
        <authorList>
            <person name="Vighnesh L."/>
            <person name="Jagadeeshwari U."/>
            <person name="Venkata Ramana C."/>
            <person name="Sasikala C."/>
        </authorList>
    </citation>
    <scope>NUCLEOTIDE SEQUENCE</scope>
    <source>
        <strain evidence="1">JY119</strain>
    </source>
</reference>
<organism evidence="1 2">
    <name type="scientific">Zalaria obscura</name>
    <dbReference type="NCBI Taxonomy" id="2024903"/>
    <lineage>
        <taxon>Eukaryota</taxon>
        <taxon>Fungi</taxon>
        <taxon>Dikarya</taxon>
        <taxon>Ascomycota</taxon>
        <taxon>Pezizomycotina</taxon>
        <taxon>Dothideomycetes</taxon>
        <taxon>Dothideomycetidae</taxon>
        <taxon>Dothideales</taxon>
        <taxon>Zalariaceae</taxon>
        <taxon>Zalaria</taxon>
    </lineage>
</organism>
<evidence type="ECO:0000313" key="2">
    <source>
        <dbReference type="Proteomes" id="UP001320706"/>
    </source>
</evidence>
<keyword evidence="2" id="KW-1185">Reference proteome</keyword>
<comment type="caution">
    <text evidence="1">The sequence shown here is derived from an EMBL/GenBank/DDBJ whole genome shotgun (WGS) entry which is preliminary data.</text>
</comment>